<proteinExistence type="predicted"/>
<dbReference type="EMBL" id="UINC01054498">
    <property type="protein sequence ID" value="SVB72284.1"/>
    <property type="molecule type" value="Genomic_DNA"/>
</dbReference>
<feature type="non-terminal residue" evidence="1">
    <location>
        <position position="42"/>
    </location>
</feature>
<sequence length="42" mass="4652">MKIVNLEKIKEIVADIDLLPLIEEGFVKYSIGQTVVPPVGEL</sequence>
<name>A0A382GCC0_9ZZZZ</name>
<evidence type="ECO:0000313" key="1">
    <source>
        <dbReference type="EMBL" id="SVB72284.1"/>
    </source>
</evidence>
<reference evidence="1" key="1">
    <citation type="submission" date="2018-05" db="EMBL/GenBank/DDBJ databases">
        <authorList>
            <person name="Lanie J.A."/>
            <person name="Ng W.-L."/>
            <person name="Kazmierczak K.M."/>
            <person name="Andrzejewski T.M."/>
            <person name="Davidsen T.M."/>
            <person name="Wayne K.J."/>
            <person name="Tettelin H."/>
            <person name="Glass J.I."/>
            <person name="Rusch D."/>
            <person name="Podicherti R."/>
            <person name="Tsui H.-C.T."/>
            <person name="Winkler M.E."/>
        </authorList>
    </citation>
    <scope>NUCLEOTIDE SEQUENCE</scope>
</reference>
<organism evidence="1">
    <name type="scientific">marine metagenome</name>
    <dbReference type="NCBI Taxonomy" id="408172"/>
    <lineage>
        <taxon>unclassified sequences</taxon>
        <taxon>metagenomes</taxon>
        <taxon>ecological metagenomes</taxon>
    </lineage>
</organism>
<protein>
    <submittedName>
        <fullName evidence="1">Uncharacterized protein</fullName>
    </submittedName>
</protein>
<dbReference type="AlphaFoldDB" id="A0A382GCC0"/>
<accession>A0A382GCC0</accession>
<gene>
    <name evidence="1" type="ORF">METZ01_LOCUS225138</name>
</gene>